<keyword evidence="4" id="KW-0325">Glycoprotein</keyword>
<dbReference type="AlphaFoldDB" id="A0A8C7PBV9"/>
<organism evidence="9 10">
    <name type="scientific">Oncorhynchus mykiss</name>
    <name type="common">Rainbow trout</name>
    <name type="synonym">Salmo gairdneri</name>
    <dbReference type="NCBI Taxonomy" id="8022"/>
    <lineage>
        <taxon>Eukaryota</taxon>
        <taxon>Metazoa</taxon>
        <taxon>Chordata</taxon>
        <taxon>Craniata</taxon>
        <taxon>Vertebrata</taxon>
        <taxon>Euteleostomi</taxon>
        <taxon>Actinopterygii</taxon>
        <taxon>Neopterygii</taxon>
        <taxon>Teleostei</taxon>
        <taxon>Protacanthopterygii</taxon>
        <taxon>Salmoniformes</taxon>
        <taxon>Salmonidae</taxon>
        <taxon>Salmoninae</taxon>
        <taxon>Oncorhynchus</taxon>
    </lineage>
</organism>
<keyword evidence="6" id="KW-0812">Transmembrane</keyword>
<name>A0A8C7PBV9_ONCMY</name>
<evidence type="ECO:0000256" key="6">
    <source>
        <dbReference type="SAM" id="Phobius"/>
    </source>
</evidence>
<keyword evidence="2 7" id="KW-0732">Signal</keyword>
<evidence type="ECO:0000259" key="8">
    <source>
        <dbReference type="PROSITE" id="PS50835"/>
    </source>
</evidence>
<dbReference type="PANTHER" id="PTHR12080">
    <property type="entry name" value="SIGNALING LYMPHOCYTIC ACTIVATION MOLECULE"/>
    <property type="match status" value="1"/>
</dbReference>
<comment type="subcellular location">
    <subcellularLocation>
        <location evidence="1">Membrane</location>
    </subcellularLocation>
</comment>
<feature type="compositionally biased region" description="Polar residues" evidence="5">
    <location>
        <begin position="345"/>
        <end position="360"/>
    </location>
</feature>
<dbReference type="InterPro" id="IPR007110">
    <property type="entry name" value="Ig-like_dom"/>
</dbReference>
<dbReference type="Gene3D" id="2.60.40.10">
    <property type="entry name" value="Immunoglobulins"/>
    <property type="match status" value="2"/>
</dbReference>
<dbReference type="InterPro" id="IPR009854">
    <property type="entry name" value="Orthoreo_P10"/>
</dbReference>
<evidence type="ECO:0000256" key="7">
    <source>
        <dbReference type="SAM" id="SignalP"/>
    </source>
</evidence>
<reference evidence="9" key="3">
    <citation type="submission" date="2025-09" db="UniProtKB">
        <authorList>
            <consortium name="Ensembl"/>
        </authorList>
    </citation>
    <scope>IDENTIFICATION</scope>
</reference>
<dbReference type="SUPFAM" id="SSF48726">
    <property type="entry name" value="Immunoglobulin"/>
    <property type="match status" value="2"/>
</dbReference>
<protein>
    <recommendedName>
        <fullName evidence="8">Ig-like domain-containing protein</fullName>
    </recommendedName>
</protein>
<evidence type="ECO:0000313" key="9">
    <source>
        <dbReference type="Ensembl" id="ENSOMYP00000020511.2"/>
    </source>
</evidence>
<gene>
    <name evidence="9" type="primary">LOC110495667</name>
</gene>
<feature type="domain" description="Ig-like" evidence="8">
    <location>
        <begin position="131"/>
        <end position="188"/>
    </location>
</feature>
<feature type="transmembrane region" description="Helical" evidence="6">
    <location>
        <begin position="206"/>
        <end position="239"/>
    </location>
</feature>
<feature type="transmembrane region" description="Helical" evidence="6">
    <location>
        <begin position="260"/>
        <end position="282"/>
    </location>
</feature>
<feature type="region of interest" description="Disordered" evidence="5">
    <location>
        <begin position="299"/>
        <end position="370"/>
    </location>
</feature>
<evidence type="ECO:0000256" key="4">
    <source>
        <dbReference type="ARBA" id="ARBA00023180"/>
    </source>
</evidence>
<dbReference type="Pfam" id="PF07204">
    <property type="entry name" value="Orthoreo_P10"/>
    <property type="match status" value="1"/>
</dbReference>
<dbReference type="PROSITE" id="PS50835">
    <property type="entry name" value="IG_LIKE"/>
    <property type="match status" value="1"/>
</dbReference>
<accession>A0A8C7PBV9</accession>
<feature type="chain" id="PRO_5035448655" description="Ig-like domain-containing protein" evidence="7">
    <location>
        <begin position="21"/>
        <end position="370"/>
    </location>
</feature>
<feature type="signal peptide" evidence="7">
    <location>
        <begin position="1"/>
        <end position="20"/>
    </location>
</feature>
<evidence type="ECO:0000256" key="2">
    <source>
        <dbReference type="ARBA" id="ARBA00022729"/>
    </source>
</evidence>
<dbReference type="InterPro" id="IPR036179">
    <property type="entry name" value="Ig-like_dom_sf"/>
</dbReference>
<dbReference type="GeneTree" id="ENSGT00970000194096"/>
<reference evidence="9" key="2">
    <citation type="submission" date="2025-08" db="UniProtKB">
        <authorList>
            <consortium name="Ensembl"/>
        </authorList>
    </citation>
    <scope>IDENTIFICATION</scope>
</reference>
<keyword evidence="6" id="KW-1133">Transmembrane helix</keyword>
<evidence type="ECO:0000256" key="5">
    <source>
        <dbReference type="SAM" id="MobiDB-lite"/>
    </source>
</evidence>
<evidence type="ECO:0000256" key="1">
    <source>
        <dbReference type="ARBA" id="ARBA00004370"/>
    </source>
</evidence>
<sequence>MACTLPLAFLVLHGFISLSAEDSCDNYFQPGGNFSIPLKYTDLSSKEITWKHNGSVIFKRKNGKFKPGKTEDILEDGSLQLNGLVSANEGTYKAEVFNIDGKSIKDQSFSLCMKEKVSKPSVKFTCSDKDVTFTCILTNTEGVTFKWSKNRQPLNGEKKTTLIIGLKQLKELDTFTCSVVNEVSTETSDIIKPTCKAVSKSIDRRLLFGFDFLTMVCILAGGGGLVLLLIIITLVCCCLSRRKSQMHFEGNRFRPKLKCLWLLCWCSVHRDIYGVYSIFLLFPPSFHLFILLHRGKRVETSPPDQDPASLPLRGPDKASFSPRGPEAKAETPRWGPTWFHRPQAHGQSLQPGRAPTQSPGSREASTDTTR</sequence>
<dbReference type="GO" id="GO:0016020">
    <property type="term" value="C:membrane"/>
    <property type="evidence" value="ECO:0007669"/>
    <property type="project" value="UniProtKB-SubCell"/>
</dbReference>
<proteinExistence type="predicted"/>
<dbReference type="Ensembl" id="ENSOMYT00000022528.2">
    <property type="protein sequence ID" value="ENSOMYP00000020511.2"/>
    <property type="gene ID" value="ENSOMYG00000009898.2"/>
</dbReference>
<reference evidence="9" key="1">
    <citation type="submission" date="2020-07" db="EMBL/GenBank/DDBJ databases">
        <title>A long reads based de novo assembly of the rainbow trout Arlee double haploid line genome.</title>
        <authorList>
            <person name="Gao G."/>
            <person name="Palti Y."/>
        </authorList>
    </citation>
    <scope>NUCLEOTIDE SEQUENCE [LARGE SCALE GENOMIC DNA]</scope>
</reference>
<dbReference type="InterPro" id="IPR013783">
    <property type="entry name" value="Ig-like_fold"/>
</dbReference>
<dbReference type="InterPro" id="IPR015631">
    <property type="entry name" value="CD2/SLAM_rcpt"/>
</dbReference>
<evidence type="ECO:0000313" key="10">
    <source>
        <dbReference type="Proteomes" id="UP000694395"/>
    </source>
</evidence>
<keyword evidence="10" id="KW-1185">Reference proteome</keyword>
<dbReference type="Proteomes" id="UP000694395">
    <property type="component" value="Chromosome 18"/>
</dbReference>
<keyword evidence="3 6" id="KW-0472">Membrane</keyword>
<dbReference type="CDD" id="cd00096">
    <property type="entry name" value="Ig"/>
    <property type="match status" value="1"/>
</dbReference>
<dbReference type="PANTHER" id="PTHR12080:SF134">
    <property type="entry name" value="CD48 ANTIGEN"/>
    <property type="match status" value="1"/>
</dbReference>
<evidence type="ECO:0000256" key="3">
    <source>
        <dbReference type="ARBA" id="ARBA00023136"/>
    </source>
</evidence>